<name>Q1JZL9_DESA6</name>
<comment type="caution">
    <text evidence="1">The sequence shown here is derived from an EMBL/GenBank/DDBJ whole genome shotgun (WGS) entry which is preliminary data.</text>
</comment>
<dbReference type="AlphaFoldDB" id="Q1JZL9"/>
<keyword evidence="2" id="KW-1185">Reference proteome</keyword>
<reference evidence="1" key="1">
    <citation type="submission" date="2006-05" db="EMBL/GenBank/DDBJ databases">
        <title>Annotation of the draft genome assembly of Desulfuromonas acetoxidans DSM 684.</title>
        <authorList>
            <consortium name="US DOE Joint Genome Institute (JGI-ORNL)"/>
            <person name="Larimer F."/>
            <person name="Land M."/>
            <person name="Hauser L."/>
        </authorList>
    </citation>
    <scope>NUCLEOTIDE SEQUENCE [LARGE SCALE GENOMIC DNA]</scope>
    <source>
        <strain evidence="1">DSM 684</strain>
    </source>
</reference>
<accession>Q1JZL9</accession>
<organism evidence="1 2">
    <name type="scientific">Desulfuromonas acetoxidans (strain DSM 684 / 11070)</name>
    <dbReference type="NCBI Taxonomy" id="281689"/>
    <lineage>
        <taxon>Bacteria</taxon>
        <taxon>Pseudomonadati</taxon>
        <taxon>Thermodesulfobacteriota</taxon>
        <taxon>Desulfuromonadia</taxon>
        <taxon>Desulfuromonadales</taxon>
        <taxon>Desulfuromonadaceae</taxon>
        <taxon>Desulfuromonas</taxon>
    </lineage>
</organism>
<sequence>MFCPELTTTRTERNASNKAISRMLKKSRPGIFQRRKPKMRFSPCSQNQGLENLSLILIARPWAPQSVFKQPVRIIEDCLELIL</sequence>
<proteinExistence type="predicted"/>
<evidence type="ECO:0000313" key="1">
    <source>
        <dbReference type="EMBL" id="EAT15548.1"/>
    </source>
</evidence>
<protein>
    <submittedName>
        <fullName evidence="1">Uncharacterized protein</fullName>
    </submittedName>
</protein>
<reference evidence="1" key="2">
    <citation type="submission" date="2006-05" db="EMBL/GenBank/DDBJ databases">
        <title>Sequencing of the draft genome and assembly of Desulfuromonas acetoxidans DSM 684.</title>
        <authorList>
            <consortium name="US DOE Joint Genome Institute (JGI-PGF)"/>
            <person name="Copeland A."/>
            <person name="Lucas S."/>
            <person name="Lapidus A."/>
            <person name="Barry K."/>
            <person name="Detter J.C."/>
            <person name="Glavina del Rio T."/>
            <person name="Hammon N."/>
            <person name="Israni S."/>
            <person name="Dalin E."/>
            <person name="Tice H."/>
            <person name="Bruce D."/>
            <person name="Pitluck S."/>
            <person name="Richardson P."/>
        </authorList>
    </citation>
    <scope>NUCLEOTIDE SEQUENCE [LARGE SCALE GENOMIC DNA]</scope>
    <source>
        <strain evidence="1">DSM 684</strain>
    </source>
</reference>
<gene>
    <name evidence="1" type="ORF">Dace_1410</name>
</gene>
<evidence type="ECO:0000313" key="2">
    <source>
        <dbReference type="Proteomes" id="UP000005695"/>
    </source>
</evidence>
<dbReference type="EMBL" id="AAEW02000009">
    <property type="protein sequence ID" value="EAT15548.1"/>
    <property type="molecule type" value="Genomic_DNA"/>
</dbReference>
<dbReference type="Proteomes" id="UP000005695">
    <property type="component" value="Unassembled WGS sequence"/>
</dbReference>